<evidence type="ECO:0000313" key="3">
    <source>
        <dbReference type="Proteomes" id="UP001652627"/>
    </source>
</evidence>
<dbReference type="Gene3D" id="3.30.1370.50">
    <property type="entry name" value="R3H-like domain"/>
    <property type="match status" value="1"/>
</dbReference>
<dbReference type="PANTHER" id="PTHR21678:SF6">
    <property type="entry name" value="R3H AND COILED-COIL DOMAIN-CONTAINING PROTEIN 1"/>
    <property type="match status" value="1"/>
</dbReference>
<evidence type="ECO:0000256" key="1">
    <source>
        <dbReference type="SAM" id="MobiDB-lite"/>
    </source>
</evidence>
<dbReference type="PANTHER" id="PTHR21678">
    <property type="entry name" value="GROWTH INHIBITION AND DIFFERENTIATION RELATED PROTEIN 88"/>
    <property type="match status" value="1"/>
</dbReference>
<feature type="region of interest" description="Disordered" evidence="1">
    <location>
        <begin position="119"/>
        <end position="274"/>
    </location>
</feature>
<reference evidence="4" key="1">
    <citation type="submission" date="2025-08" db="UniProtKB">
        <authorList>
            <consortium name="RefSeq"/>
        </authorList>
    </citation>
    <scope>IDENTIFICATION</scope>
    <source>
        <tissue evidence="4">Blood</tissue>
    </source>
</reference>
<dbReference type="InterPro" id="IPR012677">
    <property type="entry name" value="Nucleotide-bd_a/b_plait_sf"/>
</dbReference>
<proteinExistence type="predicted"/>
<name>A0ABM4FTU8_9AVES</name>
<dbReference type="InterPro" id="IPR036867">
    <property type="entry name" value="R3H_dom_sf"/>
</dbReference>
<sequence length="705" mass="76487">SRECSECGGGGRTPGCCSVHGAARRVRGLPPAATLALRCLDGVFLSPNEDDFVGRIAEELEQFLLQGQHHRVLLFPPLSSRLRYLIHRTVDNVDLLSSFSVGEGWKRRTVICHSAIRLPEEASDQNPHSNASRPQRPPQPRGRGGRAPGLRHGVEVPGDASRASRGSGRIKRPPRRKPDKALYVPKAMRKKAEWVESESPVAAGTEPGRDVAQGEEICPKASGGDARGEPGRSEGSAESDAAAGGVSLALGKEQDLGEAGEESVSGKNGDDNNKDCPACCMDVPLLENSDDVPGQEGQDKDCSDSLASVHNESLSEAEEQAKSCDNALTLEGSKALCQLQAQDQNSRDASVLEGSKNISQTESRSSNCCTDIAAAESRATLLALETQDKSCTDAKIPGSGKNLSLLEEQSKDFVNAGTLELSKSFSELESQDQDCPRIAQVERDQYQNSPETQVQHLTAPEPVCGENPSAPDNQNQCGVNVSVQNHGRRVFLPEEGDKECSGLADALWRELRLSAGDKGEESPAVHEQENSFEDDCTTELLEEIAAYLTVKDISIEKIKFDYSTYGDAQLSEGDFGHVIEIYDFSPSLKTEHLLEMFSEFHESGFKIQWVDDTHALGIFSSLATASQALGRSYPSLKIRPLIHGTRQSKIKALQRPKLLQLAKERPQTDTAVARRLVTRALGLKHKKQRVSGSEVLPPESLDQEE</sequence>
<feature type="region of interest" description="Disordered" evidence="1">
    <location>
        <begin position="686"/>
        <end position="705"/>
    </location>
</feature>
<keyword evidence="3" id="KW-1185">Reference proteome</keyword>
<dbReference type="PROSITE" id="PS51061">
    <property type="entry name" value="R3H"/>
    <property type="match status" value="1"/>
</dbReference>
<dbReference type="Gene3D" id="3.30.70.330">
    <property type="match status" value="1"/>
</dbReference>
<dbReference type="InterPro" id="IPR001374">
    <property type="entry name" value="R3H_dom"/>
</dbReference>
<dbReference type="CDD" id="cd02638">
    <property type="entry name" value="R3H_unknown_1"/>
    <property type="match status" value="1"/>
</dbReference>
<feature type="compositionally biased region" description="Basic residues" evidence="1">
    <location>
        <begin position="168"/>
        <end position="178"/>
    </location>
</feature>
<organism evidence="3 4">
    <name type="scientific">Apteryx mantelli</name>
    <name type="common">North Island brown kiwi</name>
    <dbReference type="NCBI Taxonomy" id="2696672"/>
    <lineage>
        <taxon>Eukaryota</taxon>
        <taxon>Metazoa</taxon>
        <taxon>Chordata</taxon>
        <taxon>Craniata</taxon>
        <taxon>Vertebrata</taxon>
        <taxon>Euteleostomi</taxon>
        <taxon>Archelosauria</taxon>
        <taxon>Archosauria</taxon>
        <taxon>Dinosauria</taxon>
        <taxon>Saurischia</taxon>
        <taxon>Theropoda</taxon>
        <taxon>Coelurosauria</taxon>
        <taxon>Aves</taxon>
        <taxon>Palaeognathae</taxon>
        <taxon>Apterygiformes</taxon>
        <taxon>Apterygidae</taxon>
        <taxon>Apteryx</taxon>
    </lineage>
</organism>
<dbReference type="SMART" id="SM00393">
    <property type="entry name" value="R3H"/>
    <property type="match status" value="1"/>
</dbReference>
<dbReference type="InterPro" id="IPR039884">
    <property type="entry name" value="R3HC1/R3HCL"/>
</dbReference>
<gene>
    <name evidence="4" type="primary">R3HCC1</name>
</gene>
<dbReference type="GeneID" id="106485702"/>
<feature type="region of interest" description="Disordered" evidence="1">
    <location>
        <begin position="287"/>
        <end position="318"/>
    </location>
</feature>
<accession>A0ABM4FTU8</accession>
<dbReference type="RefSeq" id="XP_067168368.1">
    <property type="nucleotide sequence ID" value="XM_067312267.1"/>
</dbReference>
<dbReference type="Proteomes" id="UP001652627">
    <property type="component" value="Chromosome 29"/>
</dbReference>
<feature type="domain" description="R3H" evidence="2">
    <location>
        <begin position="50"/>
        <end position="115"/>
    </location>
</feature>
<evidence type="ECO:0000313" key="4">
    <source>
        <dbReference type="RefSeq" id="XP_067168368.1"/>
    </source>
</evidence>
<dbReference type="Pfam" id="PF01424">
    <property type="entry name" value="R3H"/>
    <property type="match status" value="1"/>
</dbReference>
<feature type="compositionally biased region" description="Polar residues" evidence="1">
    <location>
        <begin position="305"/>
        <end position="314"/>
    </location>
</feature>
<evidence type="ECO:0000259" key="2">
    <source>
        <dbReference type="PROSITE" id="PS51061"/>
    </source>
</evidence>
<feature type="compositionally biased region" description="Low complexity" evidence="1">
    <location>
        <begin position="233"/>
        <end position="247"/>
    </location>
</feature>
<protein>
    <submittedName>
        <fullName evidence="4">R3H and coiled-coil domain-containing protein 1</fullName>
    </submittedName>
</protein>
<dbReference type="SUPFAM" id="SSF82708">
    <property type="entry name" value="R3H domain"/>
    <property type="match status" value="1"/>
</dbReference>
<feature type="non-terminal residue" evidence="4">
    <location>
        <position position="1"/>
    </location>
</feature>